<evidence type="ECO:0008006" key="4">
    <source>
        <dbReference type="Google" id="ProtNLM"/>
    </source>
</evidence>
<evidence type="ECO:0000313" key="3">
    <source>
        <dbReference type="Proteomes" id="UP000034290"/>
    </source>
</evidence>
<organism evidence="2 3">
    <name type="scientific">Candidatus Giovannonibacteria bacterium GW2011_GWA2_53_7</name>
    <dbReference type="NCBI Taxonomy" id="1618650"/>
    <lineage>
        <taxon>Bacteria</taxon>
        <taxon>Candidatus Giovannoniibacteriota</taxon>
    </lineage>
</organism>
<keyword evidence="1" id="KW-1133">Transmembrane helix</keyword>
<accession>A0A0G1XT90</accession>
<dbReference type="EMBL" id="LCRM01000074">
    <property type="protein sequence ID" value="KKW34458.1"/>
    <property type="molecule type" value="Genomic_DNA"/>
</dbReference>
<dbReference type="Pfam" id="PF14584">
    <property type="entry name" value="DUF4446"/>
    <property type="match status" value="1"/>
</dbReference>
<keyword evidence="1" id="KW-0472">Membrane</keyword>
<comment type="caution">
    <text evidence="2">The sequence shown here is derived from an EMBL/GenBank/DDBJ whole genome shotgun (WGS) entry which is preliminary data.</text>
</comment>
<sequence length="147" mass="16942">MIFISENLSFLLPASAILLLLVWVIRLEIKLRRFLQGKDAKNLEDLICETLETVKQTDRINEEITEHLLKVEERLRRSVQHVKTIRFNPFPDQGGNHSFVTAFLDERGNGAVVSSLYSRDKVSVYAKPIVNRQSDYELTEEEQAALN</sequence>
<evidence type="ECO:0000313" key="2">
    <source>
        <dbReference type="EMBL" id="KKW34458.1"/>
    </source>
</evidence>
<gene>
    <name evidence="2" type="ORF">UY81_C0074G0003</name>
</gene>
<proteinExistence type="predicted"/>
<keyword evidence="1" id="KW-0812">Transmembrane</keyword>
<name>A0A0G1XT90_9BACT</name>
<feature type="transmembrane region" description="Helical" evidence="1">
    <location>
        <begin position="12"/>
        <end position="29"/>
    </location>
</feature>
<evidence type="ECO:0000256" key="1">
    <source>
        <dbReference type="SAM" id="Phobius"/>
    </source>
</evidence>
<reference evidence="2 3" key="1">
    <citation type="journal article" date="2015" name="Nature">
        <title>rRNA introns, odd ribosomes, and small enigmatic genomes across a large radiation of phyla.</title>
        <authorList>
            <person name="Brown C.T."/>
            <person name="Hug L.A."/>
            <person name="Thomas B.C."/>
            <person name="Sharon I."/>
            <person name="Castelle C.J."/>
            <person name="Singh A."/>
            <person name="Wilkins M.J."/>
            <person name="Williams K.H."/>
            <person name="Banfield J.F."/>
        </authorList>
    </citation>
    <scope>NUCLEOTIDE SEQUENCE [LARGE SCALE GENOMIC DNA]</scope>
</reference>
<dbReference type="InterPro" id="IPR027981">
    <property type="entry name" value="DUF4446"/>
</dbReference>
<protein>
    <recommendedName>
        <fullName evidence="4">DUF4446 domain-containing protein</fullName>
    </recommendedName>
</protein>
<dbReference type="Proteomes" id="UP000034290">
    <property type="component" value="Unassembled WGS sequence"/>
</dbReference>
<dbReference type="AlphaFoldDB" id="A0A0G1XT90"/>